<comment type="similarity">
    <text evidence="1">Belongs to the universal ribosomal protein uL23 family.</text>
</comment>
<organism evidence="5 6">
    <name type="scientific">Candidatus Similichlamydia laticola</name>
    <dbReference type="NCBI Taxonomy" id="2170265"/>
    <lineage>
        <taxon>Bacteria</taxon>
        <taxon>Pseudomonadati</taxon>
        <taxon>Chlamydiota</taxon>
        <taxon>Chlamydiia</taxon>
        <taxon>Parachlamydiales</taxon>
        <taxon>Candidatus Parilichlamydiaceae</taxon>
        <taxon>Candidatus Similichlamydia</taxon>
    </lineage>
</organism>
<dbReference type="Proteomes" id="UP000253816">
    <property type="component" value="Unassembled WGS sequence"/>
</dbReference>
<keyword evidence="3" id="KW-0687">Ribonucleoprotein</keyword>
<dbReference type="GO" id="GO:0005840">
    <property type="term" value="C:ribosome"/>
    <property type="evidence" value="ECO:0007669"/>
    <property type="project" value="UniProtKB-KW"/>
</dbReference>
<proteinExistence type="inferred from homology"/>
<dbReference type="AlphaFoldDB" id="A0A369KD46"/>
<dbReference type="GO" id="GO:0006412">
    <property type="term" value="P:translation"/>
    <property type="evidence" value="ECO:0007669"/>
    <property type="project" value="InterPro"/>
</dbReference>
<sequence length="62" mass="7039">MRANKTEIASAVEEIYADRSVRVKSVRTIFVKPKPVRFRGRSGKRARFKKAIVTLEVGCCLD</sequence>
<evidence type="ECO:0000256" key="3">
    <source>
        <dbReference type="ARBA" id="ARBA00023274"/>
    </source>
</evidence>
<dbReference type="InterPro" id="IPR013025">
    <property type="entry name" value="Ribosomal_uL23-like"/>
</dbReference>
<keyword evidence="6" id="KW-1185">Reference proteome</keyword>
<gene>
    <name evidence="5" type="ORF">HAT2_00515</name>
</gene>
<protein>
    <recommendedName>
        <fullName evidence="4">50S ribosomal protein L23</fullName>
    </recommendedName>
</protein>
<reference evidence="5 6" key="1">
    <citation type="submission" date="2018-07" db="EMBL/GenBank/DDBJ databases">
        <title>Comparative genomics of the Candidatus Parilichlamydiaceae reveals evidence of convergent evolution and genome reduction in the phylum Chlamydiae.</title>
        <authorList>
            <person name="Taylor-Brown A."/>
            <person name="Polkinghorne A."/>
        </authorList>
    </citation>
    <scope>NUCLEOTIDE SEQUENCE [LARGE SCALE GENOMIC DNA]</scope>
    <source>
        <strain evidence="5 6">Hat2</strain>
    </source>
</reference>
<dbReference type="InterPro" id="IPR012677">
    <property type="entry name" value="Nucleotide-bd_a/b_plait_sf"/>
</dbReference>
<dbReference type="GO" id="GO:0003735">
    <property type="term" value="F:structural constituent of ribosome"/>
    <property type="evidence" value="ECO:0007669"/>
    <property type="project" value="InterPro"/>
</dbReference>
<dbReference type="InterPro" id="IPR012678">
    <property type="entry name" value="Ribosomal_uL23/eL15/eS24_sf"/>
</dbReference>
<dbReference type="Pfam" id="PF00276">
    <property type="entry name" value="Ribosomal_L23"/>
    <property type="match status" value="1"/>
</dbReference>
<evidence type="ECO:0000313" key="6">
    <source>
        <dbReference type="Proteomes" id="UP000253816"/>
    </source>
</evidence>
<comment type="caution">
    <text evidence="5">The sequence shown here is derived from an EMBL/GenBank/DDBJ whole genome shotgun (WGS) entry which is preliminary data.</text>
</comment>
<dbReference type="Gene3D" id="3.30.70.330">
    <property type="match status" value="1"/>
</dbReference>
<name>A0A369KD46_9BACT</name>
<evidence type="ECO:0000256" key="1">
    <source>
        <dbReference type="ARBA" id="ARBA00006700"/>
    </source>
</evidence>
<evidence type="ECO:0000313" key="5">
    <source>
        <dbReference type="EMBL" id="RDB31380.1"/>
    </source>
</evidence>
<evidence type="ECO:0000256" key="2">
    <source>
        <dbReference type="ARBA" id="ARBA00022980"/>
    </source>
</evidence>
<keyword evidence="2" id="KW-0689">Ribosomal protein</keyword>
<accession>A0A369KD46</accession>
<dbReference type="EMBL" id="QQBG01000017">
    <property type="protein sequence ID" value="RDB31380.1"/>
    <property type="molecule type" value="Genomic_DNA"/>
</dbReference>
<evidence type="ECO:0000256" key="4">
    <source>
        <dbReference type="ARBA" id="ARBA00035481"/>
    </source>
</evidence>
<dbReference type="GO" id="GO:1990904">
    <property type="term" value="C:ribonucleoprotein complex"/>
    <property type="evidence" value="ECO:0007669"/>
    <property type="project" value="UniProtKB-KW"/>
</dbReference>
<dbReference type="SUPFAM" id="SSF54189">
    <property type="entry name" value="Ribosomal proteins S24e, L23 and L15e"/>
    <property type="match status" value="1"/>
</dbReference>